<name>A0ABY4YXJ0_9MICO</name>
<dbReference type="Pfam" id="PF00144">
    <property type="entry name" value="Beta-lactamase"/>
    <property type="match status" value="1"/>
</dbReference>
<dbReference type="Gene3D" id="3.40.710.10">
    <property type="entry name" value="DD-peptidase/beta-lactamase superfamily"/>
    <property type="match status" value="1"/>
</dbReference>
<dbReference type="InterPro" id="IPR001466">
    <property type="entry name" value="Beta-lactam-related"/>
</dbReference>
<keyword evidence="3" id="KW-1185">Reference proteome</keyword>
<accession>A0ABY4YXJ0</accession>
<evidence type="ECO:0000259" key="1">
    <source>
        <dbReference type="Pfam" id="PF00144"/>
    </source>
</evidence>
<organism evidence="2 3">
    <name type="scientific">Ornithinimicrobium faecis</name>
    <dbReference type="NCBI Taxonomy" id="2934158"/>
    <lineage>
        <taxon>Bacteria</taxon>
        <taxon>Bacillati</taxon>
        <taxon>Actinomycetota</taxon>
        <taxon>Actinomycetes</taxon>
        <taxon>Micrococcales</taxon>
        <taxon>Ornithinimicrobiaceae</taxon>
        <taxon>Ornithinimicrobium</taxon>
    </lineage>
</organism>
<feature type="domain" description="Beta-lactamase-related" evidence="1">
    <location>
        <begin position="23"/>
        <end position="374"/>
    </location>
</feature>
<dbReference type="InterPro" id="IPR012338">
    <property type="entry name" value="Beta-lactam/transpept-like"/>
</dbReference>
<evidence type="ECO:0000313" key="2">
    <source>
        <dbReference type="EMBL" id="USQ81244.1"/>
    </source>
</evidence>
<dbReference type="Proteomes" id="UP001056455">
    <property type="component" value="Chromosome"/>
</dbReference>
<sequence length="393" mass="42754">MNSTFRKAADAAVEQAVSGPAPVPGVVAMLTNANETVYETAAGVRRSGGNDPVTTEDIFLMWSTTKAITATAALQLVERGQLDLDAPARTYAPAIGEIQVLEGFDDDGEPVLRAPTEDVTTRMLLTHTGGFAYDFFNEDYYRLAQEKGQPSVTTATPAALRTPMVFDPGTKWEYGSNLDWVGQVIEGLTGRRLGEVFDTEIFGPLGMDSMTFALDDPRRQRLSQMHARGADGSLTPMDLELPSPPEVDMGGHGLYGSVGDYMKFIRMWLNDGHGPQGRILQEETARMAVQRHLPENLSVTLLPGVDPTLSNDAEFFPGTAKSWSLPFMVNDEEAPTGRPAGAQGWAGLGNLFYWIDQKNGYGGFWATQILPFGDATSFTQYLAFEAALYSSLE</sequence>
<dbReference type="PANTHER" id="PTHR43283">
    <property type="entry name" value="BETA-LACTAMASE-RELATED"/>
    <property type="match status" value="1"/>
</dbReference>
<reference evidence="2" key="1">
    <citation type="submission" date="2022-06" db="EMBL/GenBank/DDBJ databases">
        <title>Ornithinimicrobium HY1793.</title>
        <authorList>
            <person name="Huang Y."/>
        </authorList>
    </citation>
    <scope>NUCLEOTIDE SEQUENCE</scope>
    <source>
        <strain evidence="2">HY1793</strain>
    </source>
</reference>
<protein>
    <submittedName>
        <fullName evidence="2">Beta-lactamase family protein</fullName>
    </submittedName>
</protein>
<dbReference type="EMBL" id="CP099489">
    <property type="protein sequence ID" value="USQ81244.1"/>
    <property type="molecule type" value="Genomic_DNA"/>
</dbReference>
<dbReference type="SUPFAM" id="SSF56601">
    <property type="entry name" value="beta-lactamase/transpeptidase-like"/>
    <property type="match status" value="1"/>
</dbReference>
<dbReference type="RefSeq" id="WP_252594628.1">
    <property type="nucleotide sequence ID" value="NZ_CP099489.1"/>
</dbReference>
<proteinExistence type="predicted"/>
<gene>
    <name evidence="2" type="ORF">NF556_06265</name>
</gene>
<dbReference type="InterPro" id="IPR050789">
    <property type="entry name" value="Diverse_Enzym_Activities"/>
</dbReference>
<dbReference type="PANTHER" id="PTHR43283:SF3">
    <property type="entry name" value="BETA-LACTAMASE FAMILY PROTEIN (AFU_ORTHOLOGUE AFUA_5G07500)"/>
    <property type="match status" value="1"/>
</dbReference>
<evidence type="ECO:0000313" key="3">
    <source>
        <dbReference type="Proteomes" id="UP001056455"/>
    </source>
</evidence>